<accession>A0ABT6CEP8</accession>
<organism evidence="2 3">
    <name type="scientific">Novosphingobium cyanobacteriorum</name>
    <dbReference type="NCBI Taxonomy" id="3024215"/>
    <lineage>
        <taxon>Bacteria</taxon>
        <taxon>Pseudomonadati</taxon>
        <taxon>Pseudomonadota</taxon>
        <taxon>Alphaproteobacteria</taxon>
        <taxon>Sphingomonadales</taxon>
        <taxon>Sphingomonadaceae</taxon>
        <taxon>Novosphingobium</taxon>
    </lineage>
</organism>
<evidence type="ECO:0000256" key="1">
    <source>
        <dbReference type="SAM" id="SignalP"/>
    </source>
</evidence>
<dbReference type="Proteomes" id="UP001222770">
    <property type="component" value="Unassembled WGS sequence"/>
</dbReference>
<evidence type="ECO:0000313" key="3">
    <source>
        <dbReference type="Proteomes" id="UP001222770"/>
    </source>
</evidence>
<protein>
    <submittedName>
        <fullName evidence="2">Uncharacterized protein</fullName>
    </submittedName>
</protein>
<keyword evidence="1" id="KW-0732">Signal</keyword>
<dbReference type="RefSeq" id="WP_277275549.1">
    <property type="nucleotide sequence ID" value="NZ_JAROCY010000003.1"/>
</dbReference>
<feature type="chain" id="PRO_5045845014" evidence="1">
    <location>
        <begin position="24"/>
        <end position="145"/>
    </location>
</feature>
<comment type="caution">
    <text evidence="2">The sequence shown here is derived from an EMBL/GenBank/DDBJ whole genome shotgun (WGS) entry which is preliminary data.</text>
</comment>
<sequence length="145" mass="17030">MFKTITTALVLAGTVATAGAANAQSWGYDRDYGRGYDRSWQDQRQIDRYLVESTCSGQRGQALEARLWREYREGDISRSDAQRIQYSIDRLQDKERHECRERDYREARDIGKRYIQIRARIDDLSSRRGYGWNNGGYRGNYGRGW</sequence>
<keyword evidence="3" id="KW-1185">Reference proteome</keyword>
<dbReference type="EMBL" id="JAROCY010000003">
    <property type="protein sequence ID" value="MDF8332390.1"/>
    <property type="molecule type" value="Genomic_DNA"/>
</dbReference>
<gene>
    <name evidence="2" type="ORF">POM99_04185</name>
</gene>
<name>A0ABT6CEP8_9SPHN</name>
<feature type="signal peptide" evidence="1">
    <location>
        <begin position="1"/>
        <end position="23"/>
    </location>
</feature>
<evidence type="ECO:0000313" key="2">
    <source>
        <dbReference type="EMBL" id="MDF8332390.1"/>
    </source>
</evidence>
<proteinExistence type="predicted"/>
<reference evidence="2 3" key="1">
    <citation type="submission" date="2023-03" db="EMBL/GenBank/DDBJ databases">
        <title>Novosphingobium cyanobacteriorum sp. nov., isolated from a eutrophic reservoir during the Microcystis bloom period.</title>
        <authorList>
            <person name="Kang M."/>
            <person name="Le V."/>
            <person name="Ko S.-R."/>
            <person name="Lee S.-A."/>
            <person name="Ahn C.-Y."/>
        </authorList>
    </citation>
    <scope>NUCLEOTIDE SEQUENCE [LARGE SCALE GENOMIC DNA]</scope>
    <source>
        <strain evidence="2 3">HBC54</strain>
    </source>
</reference>